<organism evidence="2 3">
    <name type="scientific">Rubellicoccus peritrichatus</name>
    <dbReference type="NCBI Taxonomy" id="3080537"/>
    <lineage>
        <taxon>Bacteria</taxon>
        <taxon>Pseudomonadati</taxon>
        <taxon>Verrucomicrobiota</taxon>
        <taxon>Opitutia</taxon>
        <taxon>Puniceicoccales</taxon>
        <taxon>Cerasicoccaceae</taxon>
        <taxon>Rubellicoccus</taxon>
    </lineage>
</organism>
<proteinExistence type="predicted"/>
<dbReference type="AlphaFoldDB" id="A0AAQ3QVT6"/>
<dbReference type="RefSeq" id="WP_317833610.1">
    <property type="nucleotide sequence ID" value="NZ_CP136920.1"/>
</dbReference>
<dbReference type="EMBL" id="CP136920">
    <property type="protein sequence ID" value="WOO41192.1"/>
    <property type="molecule type" value="Genomic_DNA"/>
</dbReference>
<dbReference type="KEGG" id="puo:RZN69_21435"/>
<keyword evidence="1" id="KW-0732">Signal</keyword>
<evidence type="ECO:0000313" key="3">
    <source>
        <dbReference type="Proteomes" id="UP001304300"/>
    </source>
</evidence>
<name>A0AAQ3QVT6_9BACT</name>
<dbReference type="Proteomes" id="UP001304300">
    <property type="component" value="Chromosome"/>
</dbReference>
<evidence type="ECO:0000313" key="2">
    <source>
        <dbReference type="EMBL" id="WOO41192.1"/>
    </source>
</evidence>
<reference evidence="2 3" key="1">
    <citation type="submission" date="2023-10" db="EMBL/GenBank/DDBJ databases">
        <title>Rubellicoccus peritrichatus gen. nov., sp. nov., isolated from an algae of coral reef tank.</title>
        <authorList>
            <person name="Luo J."/>
        </authorList>
    </citation>
    <scope>NUCLEOTIDE SEQUENCE [LARGE SCALE GENOMIC DNA]</scope>
    <source>
        <strain evidence="2 3">CR14</strain>
    </source>
</reference>
<protein>
    <submittedName>
        <fullName evidence="2">Uncharacterized protein</fullName>
    </submittedName>
</protein>
<feature type="chain" id="PRO_5042986398" evidence="1">
    <location>
        <begin position="23"/>
        <end position="294"/>
    </location>
</feature>
<keyword evidence="3" id="KW-1185">Reference proteome</keyword>
<feature type="signal peptide" evidence="1">
    <location>
        <begin position="1"/>
        <end position="22"/>
    </location>
</feature>
<accession>A0AAQ3QVT6</accession>
<evidence type="ECO:0000256" key="1">
    <source>
        <dbReference type="SAM" id="SignalP"/>
    </source>
</evidence>
<sequence length="294" mass="32249">MFKIKSPYFCLLTLFYASTASSDATMTIDITEDTDTSTVTVEISGTVRFGELVNRDAIIFEEVTPTPAMISGYGQIAIQGTKNQSTEGSKQAYLYQLPTDATWIVTDSDGNTVSTTDLSDLTASTLNFGTATDMTTASSTDSTSNKTFAMWLNSDSNHPGYLGFSRVIESGDSISTTNIYENTTLDDLGLTTEYSYTLLYGENGNDSLIIQITSDTDSSELYDVSNDWVFISDVLAEGTWLWSTANATWVFISASFITDDEDENNNARFAYVLDQENQNSSEWLQLKTTSSSVE</sequence>
<gene>
    <name evidence="2" type="ORF">RZN69_21435</name>
</gene>